<dbReference type="EMBL" id="PQAP01000034">
    <property type="protein sequence ID" value="PWB74366.1"/>
    <property type="molecule type" value="Genomic_DNA"/>
</dbReference>
<organism evidence="2 3">
    <name type="scientific">candidate division GN15 bacterium</name>
    <dbReference type="NCBI Taxonomy" id="2072418"/>
    <lineage>
        <taxon>Bacteria</taxon>
        <taxon>candidate division GN15</taxon>
    </lineage>
</organism>
<dbReference type="Proteomes" id="UP000250918">
    <property type="component" value="Unassembled WGS sequence"/>
</dbReference>
<sequence>MRIGDLVSRSWDIAFKYKSLWLLGLLAEGAWFGTWIRNRDSGFKFGDSDLLFSGMAVALVFAILILMLVLLVLHFISVAGLIDSVNRITRGGKYELRLAFASGIRVFWRYVGLWLLAVMAGIALVVALAIPVALGFVIHAAFGIIAVVLLLPVLLIGIFITYNVYALTQRSIVVRDCSIGDALSEAYWLFRRNLGPNLAVFLVYMVLAIAITLAAVILILLVAAPFVAMALSSTGGKIMALLLGVPLVLVLLLIIEGISGVFLNCLYTLFYFGLVEPDGLVAPQPQDTPPA</sequence>
<protein>
    <recommendedName>
        <fullName evidence="4">Glycerophosphoryl diester phosphodiesterase membrane domain-containing protein</fullName>
    </recommendedName>
</protein>
<feature type="transmembrane region" description="Helical" evidence="1">
    <location>
        <begin position="20"/>
        <end position="36"/>
    </location>
</feature>
<reference evidence="2 3" key="1">
    <citation type="journal article" date="2018" name="ISME J.">
        <title>A methanotrophic archaeon couples anaerobic oxidation of methane to Fe(III) reduction.</title>
        <authorList>
            <person name="Cai C."/>
            <person name="Leu A.O."/>
            <person name="Xie G.J."/>
            <person name="Guo J."/>
            <person name="Feng Y."/>
            <person name="Zhao J.X."/>
            <person name="Tyson G.W."/>
            <person name="Yuan Z."/>
            <person name="Hu S."/>
        </authorList>
    </citation>
    <scope>NUCLEOTIDE SEQUENCE [LARGE SCALE GENOMIC DNA]</scope>
    <source>
        <strain evidence="2">FeB_12</strain>
    </source>
</reference>
<dbReference type="AlphaFoldDB" id="A0A855X8C5"/>
<keyword evidence="1" id="KW-0472">Membrane</keyword>
<gene>
    <name evidence="2" type="ORF">C3F09_04000</name>
</gene>
<keyword evidence="1" id="KW-0812">Transmembrane</keyword>
<feature type="transmembrane region" description="Helical" evidence="1">
    <location>
        <begin position="202"/>
        <end position="228"/>
    </location>
</feature>
<evidence type="ECO:0000256" key="1">
    <source>
        <dbReference type="SAM" id="Phobius"/>
    </source>
</evidence>
<feature type="transmembrane region" description="Helical" evidence="1">
    <location>
        <begin position="240"/>
        <end position="270"/>
    </location>
</feature>
<evidence type="ECO:0008006" key="4">
    <source>
        <dbReference type="Google" id="ProtNLM"/>
    </source>
</evidence>
<comment type="caution">
    <text evidence="2">The sequence shown here is derived from an EMBL/GenBank/DDBJ whole genome shotgun (WGS) entry which is preliminary data.</text>
</comment>
<evidence type="ECO:0000313" key="2">
    <source>
        <dbReference type="EMBL" id="PWB74366.1"/>
    </source>
</evidence>
<feature type="transmembrane region" description="Helical" evidence="1">
    <location>
        <begin position="56"/>
        <end position="85"/>
    </location>
</feature>
<dbReference type="Pfam" id="PF24400">
    <property type="entry name" value="DUF7544"/>
    <property type="match status" value="1"/>
</dbReference>
<feature type="transmembrane region" description="Helical" evidence="1">
    <location>
        <begin position="136"/>
        <end position="160"/>
    </location>
</feature>
<keyword evidence="1" id="KW-1133">Transmembrane helix</keyword>
<proteinExistence type="predicted"/>
<feature type="transmembrane region" description="Helical" evidence="1">
    <location>
        <begin position="106"/>
        <end position="130"/>
    </location>
</feature>
<name>A0A855X8C5_9BACT</name>
<accession>A0A855X8C5</accession>
<dbReference type="InterPro" id="IPR055966">
    <property type="entry name" value="DUF7544"/>
</dbReference>
<evidence type="ECO:0000313" key="3">
    <source>
        <dbReference type="Proteomes" id="UP000250918"/>
    </source>
</evidence>